<comment type="caution">
    <text evidence="2">The sequence shown here is derived from an EMBL/GenBank/DDBJ whole genome shotgun (WGS) entry which is preliminary data.</text>
</comment>
<keyword evidence="1" id="KW-0472">Membrane</keyword>
<name>A0ABT6EW99_9SYNE</name>
<feature type="transmembrane region" description="Helical" evidence="1">
    <location>
        <begin position="56"/>
        <end position="78"/>
    </location>
</feature>
<keyword evidence="1" id="KW-1133">Transmembrane helix</keyword>
<gene>
    <name evidence="2" type="ORF">L3556_03775</name>
</gene>
<accession>A0ABT6EW99</accession>
<sequence>MEPPIPEAFDPIDREAFENPTLQRLWLFIYLMPIFGLIPSLWNLSQRSSDRRQRAVSRLAITLALTWVLGYGLLNWGAGFSEGFGITQSGFLVINSLWSSSYFVVSLWLMVRVWQRRSLRIPGLSRLSKYLP</sequence>
<feature type="transmembrane region" description="Helical" evidence="1">
    <location>
        <begin position="25"/>
        <end position="44"/>
    </location>
</feature>
<feature type="transmembrane region" description="Helical" evidence="1">
    <location>
        <begin position="90"/>
        <end position="111"/>
    </location>
</feature>
<dbReference type="EMBL" id="JAKKUT010000002">
    <property type="protein sequence ID" value="MDG2990055.1"/>
    <property type="molecule type" value="Genomic_DNA"/>
</dbReference>
<reference evidence="2" key="2">
    <citation type="submission" date="2022-01" db="EMBL/GenBank/DDBJ databases">
        <authorList>
            <person name="Zivanovic Y."/>
            <person name="Moreira D."/>
            <person name="Lopez-Garcia P."/>
        </authorList>
    </citation>
    <scope>NUCLEOTIDE SEQUENCE</scope>
    <source>
        <strain evidence="2">G9</strain>
    </source>
</reference>
<keyword evidence="1" id="KW-0812">Transmembrane</keyword>
<evidence type="ECO:0000313" key="2">
    <source>
        <dbReference type="EMBL" id="MDG2990055.1"/>
    </source>
</evidence>
<dbReference type="RefSeq" id="WP_277865973.1">
    <property type="nucleotide sequence ID" value="NZ_JAKKUT010000002.1"/>
</dbReference>
<reference evidence="2" key="1">
    <citation type="journal article" date="2022" name="Genome Biol. Evol.">
        <title>A New Gene Family Diagnostic for Intracellular Biomineralization of Amorphous Ca Carbonates by Cyanobacteria.</title>
        <authorList>
            <person name="Benzerara K."/>
            <person name="Duprat E."/>
            <person name="Bitard-Feildel T."/>
            <person name="Caumes G."/>
            <person name="Cassier-Chauvat C."/>
            <person name="Chauvat F."/>
            <person name="Dezi M."/>
            <person name="Diop S.I."/>
            <person name="Gaschignard G."/>
            <person name="Gorgen S."/>
            <person name="Gugger M."/>
            <person name="Lopez-Garcia P."/>
            <person name="Millet M."/>
            <person name="Skouri-Panet F."/>
            <person name="Moreira D."/>
            <person name="Callebaut I."/>
        </authorList>
    </citation>
    <scope>NUCLEOTIDE SEQUENCE</scope>
    <source>
        <strain evidence="2">G9</strain>
    </source>
</reference>
<evidence type="ECO:0000313" key="3">
    <source>
        <dbReference type="Proteomes" id="UP001154265"/>
    </source>
</evidence>
<keyword evidence="3" id="KW-1185">Reference proteome</keyword>
<organism evidence="2 3">
    <name type="scientific">Candidatus Synechococcus calcipolaris G9</name>
    <dbReference type="NCBI Taxonomy" id="1497997"/>
    <lineage>
        <taxon>Bacteria</taxon>
        <taxon>Bacillati</taxon>
        <taxon>Cyanobacteriota</taxon>
        <taxon>Cyanophyceae</taxon>
        <taxon>Synechococcales</taxon>
        <taxon>Synechococcaceae</taxon>
        <taxon>Synechococcus</taxon>
    </lineage>
</organism>
<evidence type="ECO:0000256" key="1">
    <source>
        <dbReference type="SAM" id="Phobius"/>
    </source>
</evidence>
<proteinExistence type="predicted"/>
<dbReference type="Proteomes" id="UP001154265">
    <property type="component" value="Unassembled WGS sequence"/>
</dbReference>
<protein>
    <submittedName>
        <fullName evidence="2">Uncharacterized protein</fullName>
    </submittedName>
</protein>